<proteinExistence type="predicted"/>
<comment type="caution">
    <text evidence="1">The sequence shown here is derived from an EMBL/GenBank/DDBJ whole genome shotgun (WGS) entry which is preliminary data.</text>
</comment>
<dbReference type="AlphaFoldDB" id="A0A9X4LVR4"/>
<evidence type="ECO:0000313" key="1">
    <source>
        <dbReference type="EMBL" id="MDG3013198.1"/>
    </source>
</evidence>
<keyword evidence="2" id="KW-1185">Reference proteome</keyword>
<dbReference type="Proteomes" id="UP001152755">
    <property type="component" value="Unassembled WGS sequence"/>
</dbReference>
<organism evidence="1 2">
    <name type="scientific">Speluncibacter jeojiensis</name>
    <dbReference type="NCBI Taxonomy" id="2710754"/>
    <lineage>
        <taxon>Bacteria</taxon>
        <taxon>Bacillati</taxon>
        <taxon>Actinomycetota</taxon>
        <taxon>Actinomycetes</taxon>
        <taxon>Mycobacteriales</taxon>
        <taxon>Speluncibacteraceae</taxon>
        <taxon>Speluncibacter</taxon>
    </lineage>
</organism>
<dbReference type="GO" id="GO:0009306">
    <property type="term" value="P:protein secretion"/>
    <property type="evidence" value="ECO:0007669"/>
    <property type="project" value="InterPro"/>
</dbReference>
<name>A0A9X4LVR4_9ACTN</name>
<dbReference type="Pfam" id="PF10824">
    <property type="entry name" value="T7SS_ESX_EspC"/>
    <property type="match status" value="1"/>
</dbReference>
<protein>
    <submittedName>
        <fullName evidence="1">Type VII secretion target</fullName>
    </submittedName>
</protein>
<dbReference type="RefSeq" id="WP_332518975.1">
    <property type="nucleotide sequence ID" value="NZ_JANRHA010000001.1"/>
</dbReference>
<gene>
    <name evidence="1" type="ORF">NVS88_01345</name>
</gene>
<dbReference type="InterPro" id="IPR022536">
    <property type="entry name" value="EspC"/>
</dbReference>
<dbReference type="EMBL" id="JANRHA010000001">
    <property type="protein sequence ID" value="MDG3013198.1"/>
    <property type="molecule type" value="Genomic_DNA"/>
</dbReference>
<reference evidence="1" key="1">
    <citation type="submission" date="2022-08" db="EMBL/GenBank/DDBJ databases">
        <title>Genome analysis of Corynebacteriales strain.</title>
        <authorList>
            <person name="Lee S.D."/>
        </authorList>
    </citation>
    <scope>NUCLEOTIDE SEQUENCE</scope>
    <source>
        <strain evidence="1">D3-21</strain>
    </source>
</reference>
<accession>A0A9X4LVR4</accession>
<evidence type="ECO:0000313" key="2">
    <source>
        <dbReference type="Proteomes" id="UP001152755"/>
    </source>
</evidence>
<sequence>MAGSATAAALHKSPQVCFEAMQVMSGRYQEMADLLSESADTYESTDEAAAARLKAMGDLNGG</sequence>